<evidence type="ECO:0000259" key="3">
    <source>
        <dbReference type="PROSITE" id="PS50168"/>
    </source>
</evidence>
<dbReference type="GO" id="GO:0006915">
    <property type="term" value="P:apoptotic process"/>
    <property type="evidence" value="ECO:0007669"/>
    <property type="project" value="UniProtKB-KW"/>
</dbReference>
<protein>
    <submittedName>
        <fullName evidence="4">Death domain-containing adapter protein BG4</fullName>
    </submittedName>
</protein>
<dbReference type="PROSITE" id="PS50168">
    <property type="entry name" value="DED"/>
    <property type="match status" value="1"/>
</dbReference>
<feature type="domain" description="DED" evidence="3">
    <location>
        <begin position="11"/>
        <end position="75"/>
    </location>
</feature>
<dbReference type="EMBL" id="NEDP02000249">
    <property type="protein sequence ID" value="OWF56212.1"/>
    <property type="molecule type" value="Genomic_DNA"/>
</dbReference>
<dbReference type="InterPro" id="IPR000488">
    <property type="entry name" value="Death_dom"/>
</dbReference>
<dbReference type="PROSITE" id="PS50017">
    <property type="entry name" value="DEATH_DOMAIN"/>
    <property type="match status" value="1"/>
</dbReference>
<dbReference type="PANTHER" id="PTHR48169">
    <property type="entry name" value="DED DOMAIN-CONTAINING PROTEIN"/>
    <property type="match status" value="1"/>
</dbReference>
<dbReference type="SUPFAM" id="SSF47986">
    <property type="entry name" value="DEATH domain"/>
    <property type="match status" value="1"/>
</dbReference>
<evidence type="ECO:0000313" key="4">
    <source>
        <dbReference type="EMBL" id="OWF56212.1"/>
    </source>
</evidence>
<proteinExistence type="predicted"/>
<keyword evidence="5" id="KW-1185">Reference proteome</keyword>
<dbReference type="InterPro" id="IPR001875">
    <property type="entry name" value="DED_dom"/>
</dbReference>
<dbReference type="Pfam" id="PF00531">
    <property type="entry name" value="Death"/>
    <property type="match status" value="1"/>
</dbReference>
<evidence type="ECO:0000256" key="1">
    <source>
        <dbReference type="ARBA" id="ARBA00022703"/>
    </source>
</evidence>
<evidence type="ECO:0000259" key="2">
    <source>
        <dbReference type="PROSITE" id="PS50017"/>
    </source>
</evidence>
<dbReference type="OrthoDB" id="100767at2759"/>
<sequence>MSAQSSGENPDFRGMLVRLSNLLKKDDLVAMKYMCKDIIGKRDLSKIESFFELCDNLESRDFLGGNNVIFLQKLLSGCCSGRKDVLHVLESYNKTRNNISNGTASNNTQNVQFVPANVNPQQIVYMAPMPVPGFSSHQVSPSSASYSSPTYGYKHIEKEINYLTRKLGREWRFFMRTLGISDYDMAEMEQQHPRNMREQIHGCFVIWVQQNKGAVHKKMLTKALMDVSVERFDLCANLEENDFS</sequence>
<dbReference type="Gene3D" id="1.10.533.10">
    <property type="entry name" value="Death Domain, Fas"/>
    <property type="match status" value="2"/>
</dbReference>
<reference evidence="4 5" key="1">
    <citation type="journal article" date="2017" name="Nat. Ecol. Evol.">
        <title>Scallop genome provides insights into evolution of bilaterian karyotype and development.</title>
        <authorList>
            <person name="Wang S."/>
            <person name="Zhang J."/>
            <person name="Jiao W."/>
            <person name="Li J."/>
            <person name="Xun X."/>
            <person name="Sun Y."/>
            <person name="Guo X."/>
            <person name="Huan P."/>
            <person name="Dong B."/>
            <person name="Zhang L."/>
            <person name="Hu X."/>
            <person name="Sun X."/>
            <person name="Wang J."/>
            <person name="Zhao C."/>
            <person name="Wang Y."/>
            <person name="Wang D."/>
            <person name="Huang X."/>
            <person name="Wang R."/>
            <person name="Lv J."/>
            <person name="Li Y."/>
            <person name="Zhang Z."/>
            <person name="Liu B."/>
            <person name="Lu W."/>
            <person name="Hui Y."/>
            <person name="Liang J."/>
            <person name="Zhou Z."/>
            <person name="Hou R."/>
            <person name="Li X."/>
            <person name="Liu Y."/>
            <person name="Li H."/>
            <person name="Ning X."/>
            <person name="Lin Y."/>
            <person name="Zhao L."/>
            <person name="Xing Q."/>
            <person name="Dou J."/>
            <person name="Li Y."/>
            <person name="Mao J."/>
            <person name="Guo H."/>
            <person name="Dou H."/>
            <person name="Li T."/>
            <person name="Mu C."/>
            <person name="Jiang W."/>
            <person name="Fu Q."/>
            <person name="Fu X."/>
            <person name="Miao Y."/>
            <person name="Liu J."/>
            <person name="Yu Q."/>
            <person name="Li R."/>
            <person name="Liao H."/>
            <person name="Li X."/>
            <person name="Kong Y."/>
            <person name="Jiang Z."/>
            <person name="Chourrout D."/>
            <person name="Li R."/>
            <person name="Bao Z."/>
        </authorList>
    </citation>
    <scope>NUCLEOTIDE SEQUENCE [LARGE SCALE GENOMIC DNA]</scope>
    <source>
        <strain evidence="4 5">PY_sf001</strain>
    </source>
</reference>
<name>A0A210R5A4_MIZYE</name>
<dbReference type="AlphaFoldDB" id="A0A210R5A4"/>
<dbReference type="CDD" id="cd08336">
    <property type="entry name" value="DED_FADD"/>
    <property type="match status" value="1"/>
</dbReference>
<dbReference type="Pfam" id="PF01335">
    <property type="entry name" value="DED"/>
    <property type="match status" value="1"/>
</dbReference>
<evidence type="ECO:0000313" key="5">
    <source>
        <dbReference type="Proteomes" id="UP000242188"/>
    </source>
</evidence>
<organism evidence="4 5">
    <name type="scientific">Mizuhopecten yessoensis</name>
    <name type="common">Japanese scallop</name>
    <name type="synonym">Patinopecten yessoensis</name>
    <dbReference type="NCBI Taxonomy" id="6573"/>
    <lineage>
        <taxon>Eukaryota</taxon>
        <taxon>Metazoa</taxon>
        <taxon>Spiralia</taxon>
        <taxon>Lophotrochozoa</taxon>
        <taxon>Mollusca</taxon>
        <taxon>Bivalvia</taxon>
        <taxon>Autobranchia</taxon>
        <taxon>Pteriomorphia</taxon>
        <taxon>Pectinida</taxon>
        <taxon>Pectinoidea</taxon>
        <taxon>Pectinidae</taxon>
        <taxon>Mizuhopecten</taxon>
    </lineage>
</organism>
<dbReference type="PANTHER" id="PTHR48169:SF7">
    <property type="entry name" value="CASPASE 10"/>
    <property type="match status" value="1"/>
</dbReference>
<feature type="domain" description="Death" evidence="2">
    <location>
        <begin position="156"/>
        <end position="228"/>
    </location>
</feature>
<dbReference type="GO" id="GO:0042981">
    <property type="term" value="P:regulation of apoptotic process"/>
    <property type="evidence" value="ECO:0007669"/>
    <property type="project" value="InterPro"/>
</dbReference>
<dbReference type="SMART" id="SM00031">
    <property type="entry name" value="DED"/>
    <property type="match status" value="1"/>
</dbReference>
<gene>
    <name evidence="4" type="ORF">KP79_PYT00087</name>
</gene>
<dbReference type="Proteomes" id="UP000242188">
    <property type="component" value="Unassembled WGS sequence"/>
</dbReference>
<comment type="caution">
    <text evidence="4">The sequence shown here is derived from an EMBL/GenBank/DDBJ whole genome shotgun (WGS) entry which is preliminary data.</text>
</comment>
<keyword evidence="1" id="KW-0053">Apoptosis</keyword>
<dbReference type="InterPro" id="IPR011029">
    <property type="entry name" value="DEATH-like_dom_sf"/>
</dbReference>
<accession>A0A210R5A4</accession>
<dbReference type="GO" id="GO:0007165">
    <property type="term" value="P:signal transduction"/>
    <property type="evidence" value="ECO:0007669"/>
    <property type="project" value="InterPro"/>
</dbReference>
<dbReference type="STRING" id="6573.A0A210R5A4"/>